<dbReference type="GO" id="GO:0005739">
    <property type="term" value="C:mitochondrion"/>
    <property type="evidence" value="ECO:0007669"/>
    <property type="project" value="TreeGrafter"/>
</dbReference>
<dbReference type="InterPro" id="IPR002885">
    <property type="entry name" value="PPR_rpt"/>
</dbReference>
<feature type="repeat" description="PPR" evidence="1">
    <location>
        <begin position="729"/>
        <end position="763"/>
    </location>
</feature>
<proteinExistence type="predicted"/>
<dbReference type="InterPro" id="IPR011990">
    <property type="entry name" value="TPR-like_helical_dom_sf"/>
</dbReference>
<reference evidence="4" key="1">
    <citation type="submission" date="2020-01" db="EMBL/GenBank/DDBJ databases">
        <title>Development of genomics and gene disruption for Polysphondylium violaceum indicates a role for the polyketide synthase stlB in stalk morphogenesis.</title>
        <authorList>
            <person name="Narita B."/>
            <person name="Kawabe Y."/>
            <person name="Kin K."/>
            <person name="Saito T."/>
            <person name="Gibbs R."/>
            <person name="Kuspa A."/>
            <person name="Muzny D."/>
            <person name="Queller D."/>
            <person name="Richards S."/>
            <person name="Strassman J."/>
            <person name="Sucgang R."/>
            <person name="Worley K."/>
            <person name="Schaap P."/>
        </authorList>
    </citation>
    <scope>NUCLEOTIDE SEQUENCE</scope>
    <source>
        <strain evidence="4">QSvi11</strain>
    </source>
</reference>
<dbReference type="PANTHER" id="PTHR47938:SF35">
    <property type="entry name" value="PENTATRICOPEPTIDE REPEAT-CONTAINING PROTEIN 4, MITOCHONDRIAL-RELATED"/>
    <property type="match status" value="1"/>
</dbReference>
<gene>
    <name evidence="4" type="ORF">CYY_004498</name>
</gene>
<protein>
    <recommendedName>
        <fullName evidence="6">Pentatricopeptide repeat-containing protein</fullName>
    </recommendedName>
</protein>
<dbReference type="GO" id="GO:0003729">
    <property type="term" value="F:mRNA binding"/>
    <property type="evidence" value="ECO:0007669"/>
    <property type="project" value="TreeGrafter"/>
</dbReference>
<dbReference type="Proteomes" id="UP000695562">
    <property type="component" value="Unassembled WGS sequence"/>
</dbReference>
<evidence type="ECO:0000313" key="4">
    <source>
        <dbReference type="EMBL" id="KAF2074213.1"/>
    </source>
</evidence>
<dbReference type="PANTHER" id="PTHR47938">
    <property type="entry name" value="RESPIRATORY COMPLEX I CHAPERONE (CIA84), PUTATIVE (AFU_ORTHOLOGUE AFUA_2G06020)-RELATED"/>
    <property type="match status" value="1"/>
</dbReference>
<feature type="coiled-coil region" evidence="2">
    <location>
        <begin position="100"/>
        <end position="127"/>
    </location>
</feature>
<comment type="caution">
    <text evidence="4">The sequence shown here is derived from an EMBL/GenBank/DDBJ whole genome shotgun (WGS) entry which is preliminary data.</text>
</comment>
<evidence type="ECO:0008006" key="6">
    <source>
        <dbReference type="Google" id="ProtNLM"/>
    </source>
</evidence>
<organism evidence="4 5">
    <name type="scientific">Polysphondylium violaceum</name>
    <dbReference type="NCBI Taxonomy" id="133409"/>
    <lineage>
        <taxon>Eukaryota</taxon>
        <taxon>Amoebozoa</taxon>
        <taxon>Evosea</taxon>
        <taxon>Eumycetozoa</taxon>
        <taxon>Dictyostelia</taxon>
        <taxon>Dictyosteliales</taxon>
        <taxon>Dictyosteliaceae</taxon>
        <taxon>Polysphondylium</taxon>
    </lineage>
</organism>
<dbReference type="Gene3D" id="1.25.40.10">
    <property type="entry name" value="Tetratricopeptide repeat domain"/>
    <property type="match status" value="1"/>
</dbReference>
<evidence type="ECO:0000256" key="2">
    <source>
        <dbReference type="SAM" id="Coils"/>
    </source>
</evidence>
<evidence type="ECO:0000313" key="5">
    <source>
        <dbReference type="Proteomes" id="UP000695562"/>
    </source>
</evidence>
<feature type="compositionally biased region" description="Acidic residues" evidence="3">
    <location>
        <begin position="529"/>
        <end position="547"/>
    </location>
</feature>
<sequence>MIRCRGSTSTSFYRYLYSLHHQQHQYTCSKESPSILLPLNKTNNGNQRFYSHQKDLLEQLKQHKKQQDASFLNNDELIASGNKLKINNIIDPLLDDRNSSNNNNNNNNQFKNKIEEMKENIIYLQSLEPNIDNFREKSKLLNQIYSFWNHPAFKSLFSTYSTMLINMYLDISDVEKASNLFCHFPPSQESLEGYYTFHSILLAYIDLGLIQPSIQFFQAHISDYHQYLYTKHFTEFLKKLHQVEQLVNSDDSTDVSSEILISFLTTTKKKMLQVDIYTSLAFFYFEIGEYEKAETYLNQYLKKGGEPNFFMYYRFFQIVVKKEDVKQCRSLLKHMIKNNIEPNYAIFQNIFEMCVKLNDTSALDKFVGQMYDTLWREVPYLVLYNSMQGHKEIYESLTNKLSKQSPQVINSIIDSIILAFLNNMQYERALEWLSHQVYKFKLSQNAQTINHFVEFHSKTFELGDDHKVNKLNNRLKKFWETRLYDLVDEPIENIQIKWVDPQKIYHDILAFSNPDFSLYMDFEEKKDNELDEDEDEDDEDEEDEDDDFQIKVTNLQENEIDQEEEEYDEDEYDEDDDDDEQDDYYTRQFKNIGKEFEFQQEDIDDDLLMSRNMMEGENSIITQASFFENEFLDHTLQQAIISREIDSVVDILVNQYFVKGLIPPGAQLILSALLIQTDKDKYLNFMDISPDYIKPIIFSSSYYKQLVPQDINYIVKNLKRENQDMVLQSPFIFNTILYKLVSDGHLEKAIQLAEQMLDKNIFIECYNTLLYKVFKALSIGTITNYPAKLVDNLFKELEAKELSLVNASNCKLLNMMQTDQIDNALAFFSTCQKDSITFNLGVELYSKKYPILTNTNRDALLRVWRSLLKLSKTIPNVHLFRYYETYFNILYNSQKFSMIVKHVLKDREILRKHISINSLLTILRSVPESQPQLSIDIFKESYSYSFYTNDILEIMKVANLHINDPIVEERIKSFVPKLNIPNISKPKLISKESIDYLSTTFKINKD</sequence>
<keyword evidence="2" id="KW-0175">Coiled coil</keyword>
<dbReference type="InterPro" id="IPR016024">
    <property type="entry name" value="ARM-type_fold"/>
</dbReference>
<dbReference type="SUPFAM" id="SSF48452">
    <property type="entry name" value="TPR-like"/>
    <property type="match status" value="1"/>
</dbReference>
<dbReference type="EMBL" id="AJWJ01000159">
    <property type="protein sequence ID" value="KAF2074213.1"/>
    <property type="molecule type" value="Genomic_DNA"/>
</dbReference>
<feature type="compositionally biased region" description="Acidic residues" evidence="3">
    <location>
        <begin position="558"/>
        <end position="581"/>
    </location>
</feature>
<accession>A0A8J4PUJ3</accession>
<name>A0A8J4PUJ3_9MYCE</name>
<evidence type="ECO:0000256" key="1">
    <source>
        <dbReference type="PROSITE-ProRule" id="PRU00708"/>
    </source>
</evidence>
<dbReference type="AlphaFoldDB" id="A0A8J4PUJ3"/>
<dbReference type="SUPFAM" id="SSF48371">
    <property type="entry name" value="ARM repeat"/>
    <property type="match status" value="1"/>
</dbReference>
<dbReference type="GO" id="GO:0140053">
    <property type="term" value="P:mitochondrial gene expression"/>
    <property type="evidence" value="ECO:0007669"/>
    <property type="project" value="TreeGrafter"/>
</dbReference>
<dbReference type="OrthoDB" id="10635142at2759"/>
<evidence type="ECO:0000256" key="3">
    <source>
        <dbReference type="SAM" id="MobiDB-lite"/>
    </source>
</evidence>
<dbReference type="PROSITE" id="PS51375">
    <property type="entry name" value="PPR"/>
    <property type="match status" value="1"/>
</dbReference>
<keyword evidence="5" id="KW-1185">Reference proteome</keyword>
<feature type="region of interest" description="Disordered" evidence="3">
    <location>
        <begin position="526"/>
        <end position="581"/>
    </location>
</feature>